<feature type="domain" description="N-acetyltransferase" evidence="1">
    <location>
        <begin position="3"/>
        <end position="152"/>
    </location>
</feature>
<dbReference type="PANTHER" id="PTHR43415">
    <property type="entry name" value="SPERMIDINE N(1)-ACETYLTRANSFERASE"/>
    <property type="match status" value="1"/>
</dbReference>
<dbReference type="PANTHER" id="PTHR43415:SF3">
    <property type="entry name" value="GNAT-FAMILY ACETYLTRANSFERASE"/>
    <property type="match status" value="1"/>
</dbReference>
<protein>
    <submittedName>
        <fullName evidence="2">GNAT family N-acetyltransferase</fullName>
    </submittedName>
</protein>
<dbReference type="SUPFAM" id="SSF55729">
    <property type="entry name" value="Acyl-CoA N-acyltransferases (Nat)"/>
    <property type="match status" value="1"/>
</dbReference>
<dbReference type="PROSITE" id="PS51186">
    <property type="entry name" value="GNAT"/>
    <property type="match status" value="1"/>
</dbReference>
<evidence type="ECO:0000259" key="1">
    <source>
        <dbReference type="PROSITE" id="PS51186"/>
    </source>
</evidence>
<sequence length="156" mass="18370">MHYFFKPMTQEQAEIIAYEWHYDGEYRFYNMEEDQEDLQEFLNPERRQGSHFIVHDEKNELVGFFTYHCGDHKVEIGLGMKPELTGIGLGLNFLQAGIQFAEKKYICQRLTLSVASFNQRAIKVYKKAGFQTVESFTQHTNGSNYEFIKMMRSKGK</sequence>
<keyword evidence="3" id="KW-1185">Reference proteome</keyword>
<dbReference type="Proteomes" id="UP000675284">
    <property type="component" value="Unassembled WGS sequence"/>
</dbReference>
<dbReference type="Pfam" id="PF00583">
    <property type="entry name" value="Acetyltransf_1"/>
    <property type="match status" value="1"/>
</dbReference>
<accession>A0A941E1B0</accession>
<dbReference type="InterPro" id="IPR000182">
    <property type="entry name" value="GNAT_dom"/>
</dbReference>
<evidence type="ECO:0000313" key="2">
    <source>
        <dbReference type="EMBL" id="MBR7797923.1"/>
    </source>
</evidence>
<name>A0A941E1B0_9BACI</name>
<proteinExistence type="predicted"/>
<dbReference type="AlphaFoldDB" id="A0A941E1B0"/>
<evidence type="ECO:0000313" key="3">
    <source>
        <dbReference type="Proteomes" id="UP000675284"/>
    </source>
</evidence>
<dbReference type="Gene3D" id="3.40.630.30">
    <property type="match status" value="1"/>
</dbReference>
<gene>
    <name evidence="2" type="ORF">KCX74_18010</name>
</gene>
<reference evidence="2" key="1">
    <citation type="submission" date="2021-04" db="EMBL/GenBank/DDBJ databases">
        <title>Isolation and polyphasic classification of algal microorganism.</title>
        <authorList>
            <person name="Wang S."/>
        </authorList>
    </citation>
    <scope>NUCLEOTIDE SEQUENCE</scope>
    <source>
        <strain evidence="2">720a</strain>
    </source>
</reference>
<dbReference type="EMBL" id="JAGSOT010000076">
    <property type="protein sequence ID" value="MBR7797923.1"/>
    <property type="molecule type" value="Genomic_DNA"/>
</dbReference>
<dbReference type="GO" id="GO:0016747">
    <property type="term" value="F:acyltransferase activity, transferring groups other than amino-acyl groups"/>
    <property type="evidence" value="ECO:0007669"/>
    <property type="project" value="InterPro"/>
</dbReference>
<organism evidence="2 3">
    <name type="scientific">Virgibacillus salarius</name>
    <dbReference type="NCBI Taxonomy" id="447199"/>
    <lineage>
        <taxon>Bacteria</taxon>
        <taxon>Bacillati</taxon>
        <taxon>Bacillota</taxon>
        <taxon>Bacilli</taxon>
        <taxon>Bacillales</taxon>
        <taxon>Bacillaceae</taxon>
        <taxon>Virgibacillus</taxon>
    </lineage>
</organism>
<dbReference type="RefSeq" id="WP_026682241.1">
    <property type="nucleotide sequence ID" value="NZ_BAAACY010000145.1"/>
</dbReference>
<comment type="caution">
    <text evidence="2">The sequence shown here is derived from an EMBL/GenBank/DDBJ whole genome shotgun (WGS) entry which is preliminary data.</text>
</comment>
<dbReference type="InterPro" id="IPR016181">
    <property type="entry name" value="Acyl_CoA_acyltransferase"/>
</dbReference>